<dbReference type="EMBL" id="AP011769">
    <property type="protein sequence ID" value="BAL57193.1"/>
    <property type="molecule type" value="Genomic_DNA"/>
</dbReference>
<protein>
    <submittedName>
        <fullName evidence="9">Cobalt/nickel transport system permease protein</fullName>
    </submittedName>
</protein>
<evidence type="ECO:0000256" key="5">
    <source>
        <dbReference type="ARBA" id="ARBA00022989"/>
    </source>
</evidence>
<feature type="transmembrane region" description="Helical" evidence="7">
    <location>
        <begin position="215"/>
        <end position="233"/>
    </location>
</feature>
<evidence type="ECO:0000256" key="1">
    <source>
        <dbReference type="ARBA" id="ARBA00004651"/>
    </source>
</evidence>
<dbReference type="Gene3D" id="1.10.1760.20">
    <property type="match status" value="1"/>
</dbReference>
<evidence type="ECO:0000259" key="8">
    <source>
        <dbReference type="Pfam" id="PF13190"/>
    </source>
</evidence>
<dbReference type="GO" id="GO:0000041">
    <property type="term" value="P:transition metal ion transport"/>
    <property type="evidence" value="ECO:0007669"/>
    <property type="project" value="InterPro"/>
</dbReference>
<reference evidence="9" key="1">
    <citation type="journal article" date="2005" name="Environ. Microbiol.">
        <title>Genetic and functional properties of uncultivated thermophilic crenarchaeotes from a subsurface gold mine as revealed by analysis of genome fragments.</title>
        <authorList>
            <person name="Nunoura T."/>
            <person name="Hirayama H."/>
            <person name="Takami H."/>
            <person name="Oida H."/>
            <person name="Nishi S."/>
            <person name="Shimamura S."/>
            <person name="Suzuki Y."/>
            <person name="Inagaki F."/>
            <person name="Takai K."/>
            <person name="Nealson K.H."/>
            <person name="Horikoshi K."/>
        </authorList>
    </citation>
    <scope>NUCLEOTIDE SEQUENCE</scope>
</reference>
<keyword evidence="5 7" id="KW-1133">Transmembrane helix</keyword>
<dbReference type="PANTHER" id="PTHR34229">
    <property type="entry name" value="METAL TRANSPORT PROTEIN HI_1621-RELATED"/>
    <property type="match status" value="1"/>
</dbReference>
<dbReference type="AlphaFoldDB" id="H5SM07"/>
<comment type="subcellular location">
    <subcellularLocation>
        <location evidence="1">Cell membrane</location>
        <topology evidence="1">Multi-pass membrane protein</topology>
    </subcellularLocation>
</comment>
<dbReference type="Pfam" id="PF13190">
    <property type="entry name" value="PDGLE"/>
    <property type="match status" value="1"/>
</dbReference>
<evidence type="ECO:0000256" key="3">
    <source>
        <dbReference type="ARBA" id="ARBA00022475"/>
    </source>
</evidence>
<keyword evidence="4 7" id="KW-0812">Transmembrane</keyword>
<feature type="transmembrane region" description="Helical" evidence="7">
    <location>
        <begin position="7"/>
        <end position="28"/>
    </location>
</feature>
<evidence type="ECO:0000256" key="4">
    <source>
        <dbReference type="ARBA" id="ARBA00022692"/>
    </source>
</evidence>
<dbReference type="Pfam" id="PF01891">
    <property type="entry name" value="CbiM"/>
    <property type="match status" value="1"/>
</dbReference>
<keyword evidence="3" id="KW-1003">Cell membrane</keyword>
<keyword evidence="2" id="KW-0813">Transport</keyword>
<dbReference type="InterPro" id="IPR025937">
    <property type="entry name" value="PDGLE_dom"/>
</dbReference>
<keyword evidence="6 7" id="KW-0472">Membrane</keyword>
<feature type="transmembrane region" description="Helical" evidence="7">
    <location>
        <begin position="274"/>
        <end position="295"/>
    </location>
</feature>
<feature type="transmembrane region" description="Helical" evidence="7">
    <location>
        <begin position="171"/>
        <end position="195"/>
    </location>
</feature>
<feature type="transmembrane region" description="Helical" evidence="7">
    <location>
        <begin position="137"/>
        <end position="159"/>
    </location>
</feature>
<evidence type="ECO:0000256" key="2">
    <source>
        <dbReference type="ARBA" id="ARBA00022448"/>
    </source>
</evidence>
<sequence>MHIPDGFLSLPVLIVLWLVTLIVLGYALRRLGSELKERQTPLMGVLAATIFAAQMLNFSVTGGTSGHLMGAALATILLGPWPAVIVMATVVIIQALIFQDGGLLALGGNLFNMAIVAVWVAYFAFTSLRRVLSGQKGLLASGFVAAWLSIFIAALATGLELALSGTSPANIAIPAMGLIHALIGIGEGLITIGALTFIQIVRPDLLEEKKVEKRVWIGGVALATILVLFAPLASTHPDGLEWVAEQYGFLNAARPPLYSLIPDYVIAGIENENLSTILAGLLGVLLAFFVTLSIARARR</sequence>
<evidence type="ECO:0000256" key="7">
    <source>
        <dbReference type="SAM" id="Phobius"/>
    </source>
</evidence>
<reference evidence="9" key="2">
    <citation type="journal article" date="2012" name="PLoS ONE">
        <title>A Deeply Branching Thermophilic Bacterium with an Ancient Acetyl-CoA Pathway Dominates a Subsurface Ecosystem.</title>
        <authorList>
            <person name="Takami H."/>
            <person name="Noguchi H."/>
            <person name="Takaki Y."/>
            <person name="Uchiyama I."/>
            <person name="Toyoda A."/>
            <person name="Nishi S."/>
            <person name="Chee G.-J."/>
            <person name="Arai W."/>
            <person name="Nunoura T."/>
            <person name="Itoh T."/>
            <person name="Hattori M."/>
            <person name="Takai K."/>
        </authorList>
    </citation>
    <scope>NUCLEOTIDE SEQUENCE</scope>
</reference>
<feature type="transmembrane region" description="Helical" evidence="7">
    <location>
        <begin position="103"/>
        <end position="125"/>
    </location>
</feature>
<gene>
    <name evidence="9" type="ORF">HGMM_F48B01C09</name>
</gene>
<feature type="domain" description="PDGLE" evidence="8">
    <location>
        <begin position="214"/>
        <end position="296"/>
    </location>
</feature>
<accession>H5SM07</accession>
<organism evidence="9">
    <name type="scientific">uncultured prokaryote</name>
    <dbReference type="NCBI Taxonomy" id="198431"/>
    <lineage>
        <taxon>unclassified sequences</taxon>
        <taxon>environmental samples</taxon>
    </lineage>
</organism>
<dbReference type="GO" id="GO:0005886">
    <property type="term" value="C:plasma membrane"/>
    <property type="evidence" value="ECO:0007669"/>
    <property type="project" value="UniProtKB-SubCell"/>
</dbReference>
<proteinExistence type="predicted"/>
<feature type="transmembrane region" description="Helical" evidence="7">
    <location>
        <begin position="40"/>
        <end position="60"/>
    </location>
</feature>
<name>H5SM07_9ZZZZ</name>
<evidence type="ECO:0000256" key="6">
    <source>
        <dbReference type="ARBA" id="ARBA00023136"/>
    </source>
</evidence>
<feature type="transmembrane region" description="Helical" evidence="7">
    <location>
        <begin position="72"/>
        <end position="97"/>
    </location>
</feature>
<dbReference type="InterPro" id="IPR002751">
    <property type="entry name" value="CbiM/NikMN"/>
</dbReference>
<dbReference type="PANTHER" id="PTHR34229:SF1">
    <property type="entry name" value="METAL TRANSPORT PROTEIN HI_1621-RELATED"/>
    <property type="match status" value="1"/>
</dbReference>
<evidence type="ECO:0000313" key="9">
    <source>
        <dbReference type="EMBL" id="BAL57193.1"/>
    </source>
</evidence>